<evidence type="ECO:0000313" key="1">
    <source>
        <dbReference type="EMBL" id="RPB06968.1"/>
    </source>
</evidence>
<accession>A0A3N4KBY0</accession>
<reference evidence="1 2" key="1">
    <citation type="journal article" date="2018" name="Nat. Ecol. Evol.">
        <title>Pezizomycetes genomes reveal the molecular basis of ectomycorrhizal truffle lifestyle.</title>
        <authorList>
            <person name="Murat C."/>
            <person name="Payen T."/>
            <person name="Noel B."/>
            <person name="Kuo A."/>
            <person name="Morin E."/>
            <person name="Chen J."/>
            <person name="Kohler A."/>
            <person name="Krizsan K."/>
            <person name="Balestrini R."/>
            <person name="Da Silva C."/>
            <person name="Montanini B."/>
            <person name="Hainaut M."/>
            <person name="Levati E."/>
            <person name="Barry K.W."/>
            <person name="Belfiori B."/>
            <person name="Cichocki N."/>
            <person name="Clum A."/>
            <person name="Dockter R.B."/>
            <person name="Fauchery L."/>
            <person name="Guy J."/>
            <person name="Iotti M."/>
            <person name="Le Tacon F."/>
            <person name="Lindquist E.A."/>
            <person name="Lipzen A."/>
            <person name="Malagnac F."/>
            <person name="Mello A."/>
            <person name="Molinier V."/>
            <person name="Miyauchi S."/>
            <person name="Poulain J."/>
            <person name="Riccioni C."/>
            <person name="Rubini A."/>
            <person name="Sitrit Y."/>
            <person name="Splivallo R."/>
            <person name="Traeger S."/>
            <person name="Wang M."/>
            <person name="Zifcakova L."/>
            <person name="Wipf D."/>
            <person name="Zambonelli A."/>
            <person name="Paolocci F."/>
            <person name="Nowrousian M."/>
            <person name="Ottonello S."/>
            <person name="Baldrian P."/>
            <person name="Spatafora J.W."/>
            <person name="Henrissat B."/>
            <person name="Nagy L.G."/>
            <person name="Aury J.M."/>
            <person name="Wincker P."/>
            <person name="Grigoriev I.V."/>
            <person name="Bonfante P."/>
            <person name="Martin F.M."/>
        </authorList>
    </citation>
    <scope>NUCLEOTIDE SEQUENCE [LARGE SCALE GENOMIC DNA]</scope>
    <source>
        <strain evidence="1 2">CCBAS932</strain>
    </source>
</reference>
<dbReference type="AlphaFoldDB" id="A0A3N4KBY0"/>
<dbReference type="Proteomes" id="UP000277580">
    <property type="component" value="Unassembled WGS sequence"/>
</dbReference>
<sequence>MPESITVNVRQFWSEANVNFNTNITLIDSAKSAVQIASLRVRLHLVFAIKDFVAKGLLYGLKYLTTPETRADKVNHLVENDRFISDPDNYAVLTGRDLGAAKVQEASTNASDDALTEEKFDNLTRHRRL</sequence>
<proteinExistence type="predicted"/>
<evidence type="ECO:0000313" key="2">
    <source>
        <dbReference type="Proteomes" id="UP000277580"/>
    </source>
</evidence>
<dbReference type="InParanoid" id="A0A3N4KBY0"/>
<keyword evidence="2" id="KW-1185">Reference proteome</keyword>
<gene>
    <name evidence="1" type="ORF">P167DRAFT_579802</name>
</gene>
<name>A0A3N4KBY0_9PEZI</name>
<dbReference type="EMBL" id="ML119203">
    <property type="protein sequence ID" value="RPB06968.1"/>
    <property type="molecule type" value="Genomic_DNA"/>
</dbReference>
<protein>
    <submittedName>
        <fullName evidence="1">Uncharacterized protein</fullName>
    </submittedName>
</protein>
<dbReference type="OrthoDB" id="5429155at2759"/>
<organism evidence="1 2">
    <name type="scientific">Morchella conica CCBAS932</name>
    <dbReference type="NCBI Taxonomy" id="1392247"/>
    <lineage>
        <taxon>Eukaryota</taxon>
        <taxon>Fungi</taxon>
        <taxon>Dikarya</taxon>
        <taxon>Ascomycota</taxon>
        <taxon>Pezizomycotina</taxon>
        <taxon>Pezizomycetes</taxon>
        <taxon>Pezizales</taxon>
        <taxon>Morchellaceae</taxon>
        <taxon>Morchella</taxon>
    </lineage>
</organism>